<protein>
    <submittedName>
        <fullName evidence="2">Recombination and DNA strand exchange inhibitor protein</fullName>
    </submittedName>
</protein>
<dbReference type="Proteomes" id="UP000255277">
    <property type="component" value="Unassembled WGS sequence"/>
</dbReference>
<name>A0A380FH71_STAGA</name>
<evidence type="ECO:0000313" key="2">
    <source>
        <dbReference type="EMBL" id="SUM32564.1"/>
    </source>
</evidence>
<dbReference type="EMBL" id="UHDK01000001">
    <property type="protein sequence ID" value="SUM32564.1"/>
    <property type="molecule type" value="Genomic_DNA"/>
</dbReference>
<proteinExistence type="predicted"/>
<gene>
    <name evidence="2" type="primary">mutS2_4</name>
    <name evidence="2" type="ORF">NCTC12195_02010</name>
</gene>
<organism evidence="2 3">
    <name type="scientific">Staphylococcus gallinarum</name>
    <dbReference type="NCBI Taxonomy" id="1293"/>
    <lineage>
        <taxon>Bacteria</taxon>
        <taxon>Bacillati</taxon>
        <taxon>Bacillota</taxon>
        <taxon>Bacilli</taxon>
        <taxon>Bacillales</taxon>
        <taxon>Staphylococcaceae</taxon>
        <taxon>Staphylococcus</taxon>
    </lineage>
</organism>
<feature type="domain" description="MutS2 and Smr-associated SH3" evidence="1">
    <location>
        <begin position="2"/>
        <end position="32"/>
    </location>
</feature>
<evidence type="ECO:0000313" key="3">
    <source>
        <dbReference type="Proteomes" id="UP000255277"/>
    </source>
</evidence>
<dbReference type="Pfam" id="PF20297">
    <property type="entry name" value="MSSS"/>
    <property type="match status" value="1"/>
</dbReference>
<reference evidence="2 3" key="1">
    <citation type="submission" date="2018-06" db="EMBL/GenBank/DDBJ databases">
        <authorList>
            <consortium name="Pathogen Informatics"/>
            <person name="Doyle S."/>
        </authorList>
    </citation>
    <scope>NUCLEOTIDE SEQUENCE [LARGE SCALE GENOMIC DNA]</scope>
    <source>
        <strain evidence="2 3">NCTC12195</strain>
    </source>
</reference>
<dbReference type="AlphaFoldDB" id="A0A380FH71"/>
<dbReference type="InterPro" id="IPR046893">
    <property type="entry name" value="MSSS"/>
</dbReference>
<accession>A0A380FH71</accession>
<sequence length="65" mass="7716">MDKKGEVLELIDENEAVVQMGIIKMKLPIEDLEKTKKTKEQPTKMVRRQNRQDVKMELDFERLSL</sequence>
<evidence type="ECO:0000259" key="1">
    <source>
        <dbReference type="Pfam" id="PF20297"/>
    </source>
</evidence>